<dbReference type="EMBL" id="JAZDUA010000367">
    <property type="protein sequence ID" value="KAK7793669.1"/>
    <property type="molecule type" value="Genomic_DNA"/>
</dbReference>
<keyword evidence="6" id="KW-1185">Reference proteome</keyword>
<dbReference type="PRINTS" id="PR00019">
    <property type="entry name" value="LEURICHRPT"/>
</dbReference>
<protein>
    <recommendedName>
        <fullName evidence="7">Toll-like receptor</fullName>
    </recommendedName>
</protein>
<dbReference type="SMART" id="SM00369">
    <property type="entry name" value="LRR_TYP"/>
    <property type="match status" value="3"/>
</dbReference>
<dbReference type="PROSITE" id="PS51450">
    <property type="entry name" value="LRR"/>
    <property type="match status" value="3"/>
</dbReference>
<accession>A0AAN9V8N3</accession>
<keyword evidence="1" id="KW-0433">Leucine-rich repeat</keyword>
<dbReference type="InterPro" id="IPR050541">
    <property type="entry name" value="LRR_TM_domain-containing"/>
</dbReference>
<dbReference type="PANTHER" id="PTHR24369">
    <property type="entry name" value="ANTIGEN BSP, PUTATIVE-RELATED"/>
    <property type="match status" value="1"/>
</dbReference>
<dbReference type="Pfam" id="PF13855">
    <property type="entry name" value="LRR_8"/>
    <property type="match status" value="2"/>
</dbReference>
<gene>
    <name evidence="5" type="ORF">R5R35_013151</name>
</gene>
<dbReference type="InterPro" id="IPR003591">
    <property type="entry name" value="Leu-rich_rpt_typical-subtyp"/>
</dbReference>
<reference evidence="5 6" key="1">
    <citation type="submission" date="2024-03" db="EMBL/GenBank/DDBJ databases">
        <title>The genome assembly and annotation of the cricket Gryllus longicercus Weissman &amp; Gray.</title>
        <authorList>
            <person name="Szrajer S."/>
            <person name="Gray D."/>
            <person name="Ylla G."/>
        </authorList>
    </citation>
    <scope>NUCLEOTIDE SEQUENCE [LARGE SCALE GENOMIC DNA]</scope>
    <source>
        <strain evidence="5">DAG 2021-001</strain>
        <tissue evidence="5">Whole body minus gut</tissue>
    </source>
</reference>
<comment type="caution">
    <text evidence="5">The sequence shown here is derived from an EMBL/GenBank/DDBJ whole genome shotgun (WGS) entry which is preliminary data.</text>
</comment>
<evidence type="ECO:0000313" key="5">
    <source>
        <dbReference type="EMBL" id="KAK7793669.1"/>
    </source>
</evidence>
<dbReference type="InterPro" id="IPR001611">
    <property type="entry name" value="Leu-rich_rpt"/>
</dbReference>
<evidence type="ECO:0000256" key="3">
    <source>
        <dbReference type="ARBA" id="ARBA00022737"/>
    </source>
</evidence>
<dbReference type="InterPro" id="IPR032675">
    <property type="entry name" value="LRR_dom_sf"/>
</dbReference>
<keyword evidence="4" id="KW-0472">Membrane</keyword>
<evidence type="ECO:0000256" key="4">
    <source>
        <dbReference type="SAM" id="Phobius"/>
    </source>
</evidence>
<keyword evidence="4" id="KW-0812">Transmembrane</keyword>
<name>A0AAN9V8N3_9ORTH</name>
<dbReference type="SUPFAM" id="SSF52058">
    <property type="entry name" value="L domain-like"/>
    <property type="match status" value="1"/>
</dbReference>
<keyword evidence="3" id="KW-0677">Repeat</keyword>
<dbReference type="Proteomes" id="UP001378592">
    <property type="component" value="Unassembled WGS sequence"/>
</dbReference>
<evidence type="ECO:0000256" key="2">
    <source>
        <dbReference type="ARBA" id="ARBA00022729"/>
    </source>
</evidence>
<keyword evidence="4" id="KW-1133">Transmembrane helix</keyword>
<feature type="transmembrane region" description="Helical" evidence="4">
    <location>
        <begin position="316"/>
        <end position="339"/>
    </location>
</feature>
<proteinExistence type="predicted"/>
<dbReference type="PANTHER" id="PTHR24369:SF210">
    <property type="entry name" value="CHAOPTIN-RELATED"/>
    <property type="match status" value="1"/>
</dbReference>
<evidence type="ECO:0000313" key="6">
    <source>
        <dbReference type="Proteomes" id="UP001378592"/>
    </source>
</evidence>
<dbReference type="Gene3D" id="3.80.10.10">
    <property type="entry name" value="Ribonuclease Inhibitor"/>
    <property type="match status" value="1"/>
</dbReference>
<evidence type="ECO:0008006" key="7">
    <source>
        <dbReference type="Google" id="ProtNLM"/>
    </source>
</evidence>
<keyword evidence="2" id="KW-0732">Signal</keyword>
<organism evidence="5 6">
    <name type="scientific">Gryllus longicercus</name>
    <dbReference type="NCBI Taxonomy" id="2509291"/>
    <lineage>
        <taxon>Eukaryota</taxon>
        <taxon>Metazoa</taxon>
        <taxon>Ecdysozoa</taxon>
        <taxon>Arthropoda</taxon>
        <taxon>Hexapoda</taxon>
        <taxon>Insecta</taxon>
        <taxon>Pterygota</taxon>
        <taxon>Neoptera</taxon>
        <taxon>Polyneoptera</taxon>
        <taxon>Orthoptera</taxon>
        <taxon>Ensifera</taxon>
        <taxon>Gryllidea</taxon>
        <taxon>Grylloidea</taxon>
        <taxon>Gryllidae</taxon>
        <taxon>Gryllinae</taxon>
        <taxon>Gryllus</taxon>
    </lineage>
</organism>
<evidence type="ECO:0000256" key="1">
    <source>
        <dbReference type="ARBA" id="ARBA00022614"/>
    </source>
</evidence>
<dbReference type="AlphaFoldDB" id="A0AAN9V8N3"/>
<dbReference type="GO" id="GO:0005886">
    <property type="term" value="C:plasma membrane"/>
    <property type="evidence" value="ECO:0007669"/>
    <property type="project" value="TreeGrafter"/>
</dbReference>
<sequence length="384" mass="43373">MELMIRNIILTFLVFSGILIVYVHTSEAPRCTLELEERKTDCSGRRLASTILLIDSDIRRKISNIDFSNNNIDLLEGLNRFPNLTDLNFSLNLIENISSDAFSALEKLTSIDLSYNNLENINPFVFMNNTKLERLNFQGNLIQLNPSAPFICSTSLKILNLGTCALSTITAANFVCLPSLTELDVSSNAITSLTPSVFFPLSHLKVINLRVNRFYCDCKLPELIKWAKSKKTDLSSSDPIYCVLSQNKGRREYSKIVKDLNCSTDSSSLIESPVKRRTENSSSDFYDYILISYDTNIQPADAHIAVSFMGLISSKLYTIEALLSLVLFLLVLITVMMFCRHYKTVGEVSAILNDYSVQDHYYPDKMSAHLIEKSSKDHTYVQVK</sequence>